<dbReference type="Gene3D" id="3.40.50.150">
    <property type="entry name" value="Vaccinia Virus protein VP39"/>
    <property type="match status" value="1"/>
</dbReference>
<dbReference type="EMBL" id="NTMR01000003">
    <property type="protein sequence ID" value="PBK05602.1"/>
    <property type="molecule type" value="Genomic_DNA"/>
</dbReference>
<proteinExistence type="predicted"/>
<accession>A0A2A3MLD3</accession>
<reference evidence="1 2" key="1">
    <citation type="submission" date="2017-09" db="EMBL/GenBank/DDBJ databases">
        <title>Pseudomonas abyssi sp. nov. isolated from Abyssopelagic Water.</title>
        <authorList>
            <person name="Wei Y."/>
        </authorList>
    </citation>
    <scope>NUCLEOTIDE SEQUENCE [LARGE SCALE GENOMIC DNA]</scope>
    <source>
        <strain evidence="1 2">MT5</strain>
    </source>
</reference>
<gene>
    <name evidence="1" type="ORF">CNQ84_03640</name>
</gene>
<evidence type="ECO:0008006" key="3">
    <source>
        <dbReference type="Google" id="ProtNLM"/>
    </source>
</evidence>
<dbReference type="Pfam" id="PF13489">
    <property type="entry name" value="Methyltransf_23"/>
    <property type="match status" value="1"/>
</dbReference>
<dbReference type="CDD" id="cd02440">
    <property type="entry name" value="AdoMet_MTases"/>
    <property type="match status" value="1"/>
</dbReference>
<dbReference type="InterPro" id="IPR029063">
    <property type="entry name" value="SAM-dependent_MTases_sf"/>
</dbReference>
<protein>
    <recommendedName>
        <fullName evidence="3">SAM-dependent methyltransferase</fullName>
    </recommendedName>
</protein>
<dbReference type="SUPFAM" id="SSF53335">
    <property type="entry name" value="S-adenosyl-L-methionine-dependent methyltransferases"/>
    <property type="match status" value="1"/>
</dbReference>
<organism evidence="1 2">
    <name type="scientific">Pseudomonas abyssi</name>
    <dbReference type="NCBI Taxonomy" id="170540"/>
    <lineage>
        <taxon>Bacteria</taxon>
        <taxon>Pseudomonadati</taxon>
        <taxon>Pseudomonadota</taxon>
        <taxon>Gammaproteobacteria</taxon>
        <taxon>Pseudomonadales</taxon>
        <taxon>Pseudomonadaceae</taxon>
        <taxon>Pseudomonas</taxon>
    </lineage>
</organism>
<keyword evidence="2" id="KW-1185">Reference proteome</keyword>
<comment type="caution">
    <text evidence="1">The sequence shown here is derived from an EMBL/GenBank/DDBJ whole genome shotgun (WGS) entry which is preliminary data.</text>
</comment>
<dbReference type="AlphaFoldDB" id="A0A2A3MLD3"/>
<sequence length="244" mass="27545">MSRDLQQYQQEYHALPFEATQLSYRRRVVLEQLAARAPEHVLEVGCGLRPLFCEVEPFSSFTVVEPASEFAAHARQLAGDDGRVRIIEQRLEEAVDQIEQKPDMIIVSSLLHEVENPQRLLSAVRALCHAETLVHVNVPNAYSLHRLLAVEMGLIADPFERSATQARMQQHSTFCQASLTTLLESAGFVVQDSGSFFIKPFTHAQMQQLCEQGVLTEAHLEGLFRLCRRLPEFGSEIYANAKRS</sequence>
<evidence type="ECO:0000313" key="2">
    <source>
        <dbReference type="Proteomes" id="UP000242313"/>
    </source>
</evidence>
<dbReference type="RefSeq" id="WP_096003550.1">
    <property type="nucleotide sequence ID" value="NZ_NTMR01000003.1"/>
</dbReference>
<dbReference type="Proteomes" id="UP000242313">
    <property type="component" value="Unassembled WGS sequence"/>
</dbReference>
<evidence type="ECO:0000313" key="1">
    <source>
        <dbReference type="EMBL" id="PBK05602.1"/>
    </source>
</evidence>
<name>A0A2A3MLD3_9PSED</name>